<keyword evidence="2" id="KW-0732">Signal</keyword>
<dbReference type="RefSeq" id="WP_134713430.1">
    <property type="nucleotide sequence ID" value="NZ_SDKM01000002.1"/>
</dbReference>
<feature type="signal peptide" evidence="2">
    <location>
        <begin position="1"/>
        <end position="22"/>
    </location>
</feature>
<dbReference type="PROSITE" id="PS51257">
    <property type="entry name" value="PROKAR_LIPOPROTEIN"/>
    <property type="match status" value="1"/>
</dbReference>
<sequence>MHARALAVAAPLLLTLAACSGAGVMGPPGAPGPGSSQEFGPHRVQQALLDRDDVGGPFDEVDNDSNDGGVDTYDATLGCVTSLDVLDNKANDPADAARSFAVESTSAARVGTAVISYRSADVADRAMDDLASGLERCTPIDIDDEDGHWQLEPTTDEDGWADADRQINIGLAGTLTNANIRSRVGLQASAVQVAQNVVYVVLMDATDDFGDYPRELTEAAVARLRAVAADEEPPEPRQVMEDYEPGDFGVPA</sequence>
<name>A0A4Q4ZL18_9ACTN</name>
<evidence type="ECO:0000313" key="4">
    <source>
        <dbReference type="Proteomes" id="UP000295198"/>
    </source>
</evidence>
<evidence type="ECO:0008006" key="5">
    <source>
        <dbReference type="Google" id="ProtNLM"/>
    </source>
</evidence>
<dbReference type="Proteomes" id="UP000295198">
    <property type="component" value="Unassembled WGS sequence"/>
</dbReference>
<accession>A0A4Q4ZL18</accession>
<dbReference type="AlphaFoldDB" id="A0A4Q4ZL18"/>
<reference evidence="3 4" key="1">
    <citation type="submission" date="2019-01" db="EMBL/GenBank/DDBJ databases">
        <title>Nocardioides guangzhouensis sp. nov., an actinobacterium isolated from soil.</title>
        <authorList>
            <person name="Fu Y."/>
            <person name="Cai Y."/>
            <person name="Lin Z."/>
            <person name="Chen P."/>
        </authorList>
    </citation>
    <scope>NUCLEOTIDE SEQUENCE [LARGE SCALE GENOMIC DNA]</scope>
    <source>
        <strain evidence="3 4">130</strain>
    </source>
</reference>
<evidence type="ECO:0000256" key="2">
    <source>
        <dbReference type="SAM" id="SignalP"/>
    </source>
</evidence>
<feature type="region of interest" description="Disordered" evidence="1">
    <location>
        <begin position="228"/>
        <end position="252"/>
    </location>
</feature>
<organism evidence="3 4">
    <name type="scientific">Nocardioides guangzhouensis</name>
    <dbReference type="NCBI Taxonomy" id="2497878"/>
    <lineage>
        <taxon>Bacteria</taxon>
        <taxon>Bacillati</taxon>
        <taxon>Actinomycetota</taxon>
        <taxon>Actinomycetes</taxon>
        <taxon>Propionibacteriales</taxon>
        <taxon>Nocardioidaceae</taxon>
        <taxon>Nocardioides</taxon>
    </lineage>
</organism>
<evidence type="ECO:0000313" key="3">
    <source>
        <dbReference type="EMBL" id="RYP88625.1"/>
    </source>
</evidence>
<protein>
    <recommendedName>
        <fullName evidence="5">Sensor domain-containing protein</fullName>
    </recommendedName>
</protein>
<gene>
    <name evidence="3" type="ORF">EKO23_01685</name>
</gene>
<feature type="chain" id="PRO_5038358229" description="Sensor domain-containing protein" evidence="2">
    <location>
        <begin position="23"/>
        <end position="252"/>
    </location>
</feature>
<dbReference type="EMBL" id="SDKM01000002">
    <property type="protein sequence ID" value="RYP88625.1"/>
    <property type="molecule type" value="Genomic_DNA"/>
</dbReference>
<evidence type="ECO:0000256" key="1">
    <source>
        <dbReference type="SAM" id="MobiDB-lite"/>
    </source>
</evidence>
<proteinExistence type="predicted"/>
<keyword evidence="4" id="KW-1185">Reference proteome</keyword>
<comment type="caution">
    <text evidence="3">The sequence shown here is derived from an EMBL/GenBank/DDBJ whole genome shotgun (WGS) entry which is preliminary data.</text>
</comment>